<organism evidence="1 2">
    <name type="scientific">Solanum pinnatisectum</name>
    <name type="common">tansyleaf nightshade</name>
    <dbReference type="NCBI Taxonomy" id="50273"/>
    <lineage>
        <taxon>Eukaryota</taxon>
        <taxon>Viridiplantae</taxon>
        <taxon>Streptophyta</taxon>
        <taxon>Embryophyta</taxon>
        <taxon>Tracheophyta</taxon>
        <taxon>Spermatophyta</taxon>
        <taxon>Magnoliopsida</taxon>
        <taxon>eudicotyledons</taxon>
        <taxon>Gunneridae</taxon>
        <taxon>Pentapetalae</taxon>
        <taxon>asterids</taxon>
        <taxon>lamiids</taxon>
        <taxon>Solanales</taxon>
        <taxon>Solanaceae</taxon>
        <taxon>Solanoideae</taxon>
        <taxon>Solaneae</taxon>
        <taxon>Solanum</taxon>
    </lineage>
</organism>
<accession>A0AAV9MBW9</accession>
<proteinExistence type="predicted"/>
<sequence>MEVTNVELGQQLTESSVNVGGTQSTVNSKNKRVDLSQEQEEFTCEIEIGEPTDTIVNGTVLGAMKAIRK</sequence>
<protein>
    <submittedName>
        <fullName evidence="1">Uncharacterized protein</fullName>
    </submittedName>
</protein>
<dbReference type="Proteomes" id="UP001311915">
    <property type="component" value="Unassembled WGS sequence"/>
</dbReference>
<evidence type="ECO:0000313" key="1">
    <source>
        <dbReference type="EMBL" id="KAK4735520.1"/>
    </source>
</evidence>
<dbReference type="AlphaFoldDB" id="A0AAV9MBW9"/>
<comment type="caution">
    <text evidence="1">The sequence shown here is derived from an EMBL/GenBank/DDBJ whole genome shotgun (WGS) entry which is preliminary data.</text>
</comment>
<reference evidence="1 2" key="1">
    <citation type="submission" date="2023-10" db="EMBL/GenBank/DDBJ databases">
        <title>Genome-Wide Identification Analysis in wild type Solanum Pinnatisectum Reveals Some Genes Defensing Phytophthora Infestans.</title>
        <authorList>
            <person name="Sun C."/>
        </authorList>
    </citation>
    <scope>NUCLEOTIDE SEQUENCE [LARGE SCALE GENOMIC DNA]</scope>
    <source>
        <strain evidence="1">LQN</strain>
        <tissue evidence="1">Leaf</tissue>
    </source>
</reference>
<evidence type="ECO:0000313" key="2">
    <source>
        <dbReference type="Proteomes" id="UP001311915"/>
    </source>
</evidence>
<dbReference type="EMBL" id="JAWPEI010000002">
    <property type="protein sequence ID" value="KAK4735520.1"/>
    <property type="molecule type" value="Genomic_DNA"/>
</dbReference>
<gene>
    <name evidence="1" type="ORF">R3W88_009781</name>
</gene>
<name>A0AAV9MBW9_9SOLN</name>
<keyword evidence="2" id="KW-1185">Reference proteome</keyword>